<keyword evidence="1" id="KW-0677">Repeat</keyword>
<dbReference type="InterPro" id="IPR056884">
    <property type="entry name" value="NPHP3-like_N"/>
</dbReference>
<accession>A0A1J7JUA8</accession>
<evidence type="ECO:0000313" key="4">
    <source>
        <dbReference type="Proteomes" id="UP000182658"/>
    </source>
</evidence>
<dbReference type="InterPro" id="IPR027417">
    <property type="entry name" value="P-loop_NTPase"/>
</dbReference>
<dbReference type="PANTHER" id="PTHR10039:SF5">
    <property type="entry name" value="NACHT DOMAIN-CONTAINING PROTEIN"/>
    <property type="match status" value="1"/>
</dbReference>
<reference evidence="3 4" key="1">
    <citation type="submission" date="2016-10" db="EMBL/GenBank/DDBJ databases">
        <title>Draft genome sequence of Coniochaeta ligniaria NRRL30616, a lignocellulolytic fungus for bioabatement of inhibitors in plant biomass hydrolysates.</title>
        <authorList>
            <consortium name="DOE Joint Genome Institute"/>
            <person name="Jimenez D.J."/>
            <person name="Hector R.E."/>
            <person name="Riley R."/>
            <person name="Sun H."/>
            <person name="Grigoriev I.V."/>
            <person name="Van Elsas J.D."/>
            <person name="Nichols N.N."/>
        </authorList>
    </citation>
    <scope>NUCLEOTIDE SEQUENCE [LARGE SCALE GENOMIC DNA]</scope>
    <source>
        <strain evidence="3 4">NRRL 30616</strain>
    </source>
</reference>
<evidence type="ECO:0000256" key="1">
    <source>
        <dbReference type="ARBA" id="ARBA00022737"/>
    </source>
</evidence>
<feature type="domain" description="Nephrocystin 3-like N-terminal" evidence="2">
    <location>
        <begin position="293"/>
        <end position="472"/>
    </location>
</feature>
<dbReference type="OrthoDB" id="443402at2759"/>
<proteinExistence type="predicted"/>
<organism evidence="3 4">
    <name type="scientific">Coniochaeta ligniaria NRRL 30616</name>
    <dbReference type="NCBI Taxonomy" id="1408157"/>
    <lineage>
        <taxon>Eukaryota</taxon>
        <taxon>Fungi</taxon>
        <taxon>Dikarya</taxon>
        <taxon>Ascomycota</taxon>
        <taxon>Pezizomycotina</taxon>
        <taxon>Sordariomycetes</taxon>
        <taxon>Sordariomycetidae</taxon>
        <taxon>Coniochaetales</taxon>
        <taxon>Coniochaetaceae</taxon>
        <taxon>Coniochaeta</taxon>
    </lineage>
</organism>
<dbReference type="Gene3D" id="3.40.50.300">
    <property type="entry name" value="P-loop containing nucleotide triphosphate hydrolases"/>
    <property type="match status" value="1"/>
</dbReference>
<sequence>MDPLSALSVAATVVAFIDFGAKVANTSFEVRASITGQPPEVVKLAASSTYLSSLASRARDQVKGLGQSYPRQAESFEHIAAECANAEKELKHYLNKLTVNPTSKWTRAGSRFVVSVYAVWNEKDLKEWQRRLDGIRDQIMMNVLMCVWDEAKKTSSQTEHIRQTVTRIETVMKAMEEDFKGVGENRRLTENAGQTRVNAAIWASTGLIDVTMDSTAAPPMYTPLPTNEAPQDLGVEVRSPFWQRLLSSLGDIGEMDARANRIKTAFPNTFEWLFGNGCGDLKSKDGSERPELSFRRWLSSKEETIFWITGLPASGKSTLMKFITNHPSLSERLREWAGEDEVYVAKFYFWNPGSKAQKSRVGLLRSLLHQLLSRNRELAEVVAPRRRLFFDIAGNHAQAPEWEWTELRECIFRLASQLKSKNVRLALFIDGLDEYEGFVQERPETHQLTDEMVSFLADLQSNFNAKLCVSSRPLNYFRDKFIKSMSCPSLTMQQLTQPDIDLYVDKRLLSSHAIQVAREIEPEIINKLVSNLKTKARGVFLWVVLVVEQLLLTAEDDPHSSSILRVFNSLPDDLNKLYDTIQDQISPEKQLRASRLYQLVMEWKRTWNGQMEAIFLWLADEEDPDAQEYPWPMKKYPEPEKHKAIGEQTMRVVEGCTRGILQVSDAASGSEPRTIDFLHKTTYDWLREVSNWERILENGPPGYQPIIPILAVLVSHAHSLASSKKYSVLKQCISRIFMLAGEVPDSPESRARLVAIIDGMDVQHLKVLGRNSIFLQTAVPVENRTYDESPITWAAAWACHPYIRGKLERDPSLVLASPGRSSFGFFAKKGRPPHISLLETAMFAYRRLGSRTGPGDDRWFNDVRKLNAWQASQRLETIKLLLGKGARIEGYMREALRAAMKDAPKDSTEAEYAKLLLELAGRRDILECFDERRRKAFPDVKVWEAHDEWQFPEYKIDT</sequence>
<dbReference type="EMBL" id="KV875094">
    <property type="protein sequence ID" value="OIW33616.1"/>
    <property type="molecule type" value="Genomic_DNA"/>
</dbReference>
<keyword evidence="4" id="KW-1185">Reference proteome</keyword>
<dbReference type="InParanoid" id="A0A1J7JUA8"/>
<evidence type="ECO:0000259" key="2">
    <source>
        <dbReference type="Pfam" id="PF24883"/>
    </source>
</evidence>
<evidence type="ECO:0000313" key="3">
    <source>
        <dbReference type="EMBL" id="OIW33616.1"/>
    </source>
</evidence>
<gene>
    <name evidence="3" type="ORF">CONLIGDRAFT_677383</name>
</gene>
<dbReference type="AlphaFoldDB" id="A0A1J7JUA8"/>
<name>A0A1J7JUA8_9PEZI</name>
<dbReference type="STRING" id="1408157.A0A1J7JUA8"/>
<dbReference type="SUPFAM" id="SSF52540">
    <property type="entry name" value="P-loop containing nucleoside triphosphate hydrolases"/>
    <property type="match status" value="1"/>
</dbReference>
<protein>
    <recommendedName>
        <fullName evidence="2">Nephrocystin 3-like N-terminal domain-containing protein</fullName>
    </recommendedName>
</protein>
<dbReference type="Proteomes" id="UP000182658">
    <property type="component" value="Unassembled WGS sequence"/>
</dbReference>
<dbReference type="PANTHER" id="PTHR10039">
    <property type="entry name" value="AMELOGENIN"/>
    <property type="match status" value="1"/>
</dbReference>
<dbReference type="Pfam" id="PF24883">
    <property type="entry name" value="NPHP3_N"/>
    <property type="match status" value="1"/>
</dbReference>